<dbReference type="EMBL" id="LR215036">
    <property type="protein sequence ID" value="VEU74353.1"/>
    <property type="molecule type" value="Genomic_DNA"/>
</dbReference>
<reference evidence="2 3" key="1">
    <citation type="submission" date="2019-01" db="EMBL/GenBank/DDBJ databases">
        <authorList>
            <consortium name="Pathogen Informatics"/>
        </authorList>
    </citation>
    <scope>NUCLEOTIDE SEQUENCE [LARGE SCALE GENOMIC DNA]</scope>
    <source>
        <strain evidence="2 3">NCTC10181</strain>
    </source>
</reference>
<dbReference type="Proteomes" id="UP000290985">
    <property type="component" value="Chromosome"/>
</dbReference>
<evidence type="ECO:0000256" key="1">
    <source>
        <dbReference type="SAM" id="Coils"/>
    </source>
</evidence>
<gene>
    <name evidence="2" type="ORF">NCTC10181_00190</name>
</gene>
<feature type="coiled-coil region" evidence="1">
    <location>
        <begin position="635"/>
        <end position="662"/>
    </location>
</feature>
<organism evidence="2 3">
    <name type="scientific">Mycoplasmopsis citelli</name>
    <dbReference type="NCBI Taxonomy" id="171281"/>
    <lineage>
        <taxon>Bacteria</taxon>
        <taxon>Bacillati</taxon>
        <taxon>Mycoplasmatota</taxon>
        <taxon>Mycoplasmoidales</taxon>
        <taxon>Metamycoplasmataceae</taxon>
        <taxon>Mycoplasmopsis</taxon>
    </lineage>
</organism>
<keyword evidence="1" id="KW-0175">Coiled coil</keyword>
<name>A0A449B1B2_9BACT</name>
<sequence length="1338" mass="155206">MNNDNLSTNLNNYLNLFSEEAKKDLNNEKLDELSKKMNAFKNVVDSNNLILDLIKDYSSTTSSASKADIDSLKNILTSNIPSANNSQNSLYNLNSLSVEDYQKEAQRVSEAILKAKSEIETKHLYRAKTNRLIKDLLKENSDFLNQGELKETLNTLLKNLITQNNNSSGQNDDLNKYRNQVDIIKNKLESLKDLSQKEHDLSSLEKTIFSEDEKIINALNEAKASIKKAKEYYQNTEKMNLSGEESIENITKEIQQKYYKLKLLSEWQKTRNLYNKDTILEESDKVLIKNKLDNFWDDFSKENQDYQTLFNQYFDDVKNVDSKLNNIAKNSLISYVLENAIKLRKAYKEAQNYISLKDDSLDSLKVKSKFLELEKILNSENDVDKLLTNSSNDEESKVKLLRTINRNISDLVQAKKDQLLEQYNDNNQVKSYIDKNANIFNSSKNNNGYVNNFISNGIKNLKDSITNKDSLSYSEINLSLKNAKKAFEDQIFNLYEKAKNKVQTIKTTILDYFNNFAPTKVEVRSGANINYQKYVPILRFKNLIDNALDIDFNSTKNYITKINLLISVIEQDKDKIIDEFLKKVKEAFKEKINSSQSSSSSGSQPGFYVKFVKKFDELSNSLTGKTINFYQYNEVEKLEIQFNKFKDQVKRLERLYPSIENKQDSYSIANFALLINSLNKDFLKFIENIKETMTDALNKNPLEEIFADLYQNVRYSTSSSYTDELKREFENYKQVFLTQIDKLNADNSIDFSNLNKSSNFDNYLFNFLTQLTSYKDWIKQEENKELLFKQLDEDPKKENPLSPIVNYIDQKFDKKYKVVIAKDEITRKKFSTKFEEFTKLDNNLFEITNNIEFLNMFKEFAFTKKDVVDTDEPKSMFSSVNFKVYIKKYNENGWFENVDSIQEEVDRQSLKAKVVYSYESKNQNIDKIQIERDIVMTFKTLDTIRIPDGNSSIFVNEKGESGYKAKYEVADVDELGWNIPQSNGSNGEQLKNQVINKVYSKMKKAIFNFDESNSEIKNGIQTANVKFLNNVKTNTENMNYINGRLSAYLNGENRSKFNNFEFDFQNQDSISITFNISLMSPKNAEYLRIFRIDEEKGFAFLQLSGGYIIGTPPSGSEAGNFKPQAYDSRIAGDKYYSYGNSQNKKPYEITNDLNPTALNANLYQFNIDYEPQKRKVYFYNSWLENSVYIPNKNQMANKIKALSKDNENNFKTDELDFLNQLSEKYTKNTHYNPEPLELSKLFSIASSINSNIFTNVFTYNGYKLPGSASNAINTFPIWPINGGQQTVWRKDGWKPETAELKPVVSEDFKGNSGTHLFKESAKQPLYAASINKFWFKIR</sequence>
<proteinExistence type="predicted"/>
<protein>
    <submittedName>
        <fullName evidence="2">Uncharacterized protein</fullName>
    </submittedName>
</protein>
<keyword evidence="3" id="KW-1185">Reference proteome</keyword>
<accession>A0A449B1B2</accession>
<dbReference type="KEGG" id="mcit:NCTC10181_00190"/>
<evidence type="ECO:0000313" key="2">
    <source>
        <dbReference type="EMBL" id="VEU74353.1"/>
    </source>
</evidence>
<dbReference type="RefSeq" id="WP_129725194.1">
    <property type="nucleotide sequence ID" value="NZ_LR215036.1"/>
</dbReference>
<evidence type="ECO:0000313" key="3">
    <source>
        <dbReference type="Proteomes" id="UP000290985"/>
    </source>
</evidence>